<accession>G7JMR9</accession>
<dbReference type="STRING" id="3880.G7JMR9"/>
<gene>
    <name evidence="5" type="primary">11417727</name>
    <name evidence="2" type="ordered locus">MTR_4g121590</name>
    <name evidence="4" type="ORF">MtrunA17_Chr4g0068141</name>
</gene>
<reference evidence="2 6" key="1">
    <citation type="journal article" date="2011" name="Nature">
        <title>The Medicago genome provides insight into the evolution of rhizobial symbioses.</title>
        <authorList>
            <person name="Young N.D."/>
            <person name="Debelle F."/>
            <person name="Oldroyd G.E."/>
            <person name="Geurts R."/>
            <person name="Cannon S.B."/>
            <person name="Udvardi M.K."/>
            <person name="Benedito V.A."/>
            <person name="Mayer K.F."/>
            <person name="Gouzy J."/>
            <person name="Schoof H."/>
            <person name="Van de Peer Y."/>
            <person name="Proost S."/>
            <person name="Cook D.R."/>
            <person name="Meyers B.C."/>
            <person name="Spannagl M."/>
            <person name="Cheung F."/>
            <person name="De Mita S."/>
            <person name="Krishnakumar V."/>
            <person name="Gundlach H."/>
            <person name="Zhou S."/>
            <person name="Mudge J."/>
            <person name="Bharti A.K."/>
            <person name="Murray J.D."/>
            <person name="Naoumkina M.A."/>
            <person name="Rosen B."/>
            <person name="Silverstein K.A."/>
            <person name="Tang H."/>
            <person name="Rombauts S."/>
            <person name="Zhao P.X."/>
            <person name="Zhou P."/>
            <person name="Barbe V."/>
            <person name="Bardou P."/>
            <person name="Bechner M."/>
            <person name="Bellec A."/>
            <person name="Berger A."/>
            <person name="Berges H."/>
            <person name="Bidwell S."/>
            <person name="Bisseling T."/>
            <person name="Choisne N."/>
            <person name="Couloux A."/>
            <person name="Denny R."/>
            <person name="Deshpande S."/>
            <person name="Dai X."/>
            <person name="Doyle J.J."/>
            <person name="Dudez A.M."/>
            <person name="Farmer A.D."/>
            <person name="Fouteau S."/>
            <person name="Franken C."/>
            <person name="Gibelin C."/>
            <person name="Gish J."/>
            <person name="Goldstein S."/>
            <person name="Gonzalez A.J."/>
            <person name="Green P.J."/>
            <person name="Hallab A."/>
            <person name="Hartog M."/>
            <person name="Hua A."/>
            <person name="Humphray S.J."/>
            <person name="Jeong D.H."/>
            <person name="Jing Y."/>
            <person name="Jocker A."/>
            <person name="Kenton S.M."/>
            <person name="Kim D.J."/>
            <person name="Klee K."/>
            <person name="Lai H."/>
            <person name="Lang C."/>
            <person name="Lin S."/>
            <person name="Macmil S.L."/>
            <person name="Magdelenat G."/>
            <person name="Matthews L."/>
            <person name="McCorrison J."/>
            <person name="Monaghan E.L."/>
            <person name="Mun J.H."/>
            <person name="Najar F.Z."/>
            <person name="Nicholson C."/>
            <person name="Noirot C."/>
            <person name="O'Bleness M."/>
            <person name="Paule C.R."/>
            <person name="Poulain J."/>
            <person name="Prion F."/>
            <person name="Qin B."/>
            <person name="Qu C."/>
            <person name="Retzel E.F."/>
            <person name="Riddle C."/>
            <person name="Sallet E."/>
            <person name="Samain S."/>
            <person name="Samson N."/>
            <person name="Sanders I."/>
            <person name="Saurat O."/>
            <person name="Scarpelli C."/>
            <person name="Schiex T."/>
            <person name="Segurens B."/>
            <person name="Severin A.J."/>
            <person name="Sherrier D.J."/>
            <person name="Shi R."/>
            <person name="Sims S."/>
            <person name="Singer S.R."/>
            <person name="Sinharoy S."/>
            <person name="Sterck L."/>
            <person name="Viollet A."/>
            <person name="Wang B.B."/>
            <person name="Wang K."/>
            <person name="Wang M."/>
            <person name="Wang X."/>
            <person name="Warfsmann J."/>
            <person name="Weissenbach J."/>
            <person name="White D.D."/>
            <person name="White J.D."/>
            <person name="Wiley G.B."/>
            <person name="Wincker P."/>
            <person name="Xing Y."/>
            <person name="Yang L."/>
            <person name="Yao Z."/>
            <person name="Ying F."/>
            <person name="Zhai J."/>
            <person name="Zhou L."/>
            <person name="Zuber A."/>
            <person name="Denarie J."/>
            <person name="Dixon R.A."/>
            <person name="May G.D."/>
            <person name="Schwartz D.C."/>
            <person name="Rogers J."/>
            <person name="Quetier F."/>
            <person name="Town C.D."/>
            <person name="Roe B.A."/>
        </authorList>
    </citation>
    <scope>NUCLEOTIDE SEQUENCE [LARGE SCALE GENOMIC DNA]</scope>
    <source>
        <strain evidence="2">A17</strain>
        <strain evidence="5 6">cv. Jemalong A17</strain>
    </source>
</reference>
<dbReference type="InterPro" id="IPR055222">
    <property type="entry name" value="PRISE-like_Rossmann-fold"/>
</dbReference>
<reference evidence="7" key="5">
    <citation type="journal article" date="2018" name="Nat. Plants">
        <title>Whole-genome landscape of Medicago truncatula symbiotic genes.</title>
        <authorList>
            <person name="Pecrix Y."/>
            <person name="Staton S.E."/>
            <person name="Sallet E."/>
            <person name="Lelandais-Briere C."/>
            <person name="Moreau S."/>
            <person name="Carrere S."/>
            <person name="Blein T."/>
            <person name="Jardinaud M.F."/>
            <person name="Latrasse D."/>
            <person name="Zouine M."/>
            <person name="Zahm M."/>
            <person name="Kreplak J."/>
            <person name="Mayjonade B."/>
            <person name="Satge C."/>
            <person name="Perez M."/>
            <person name="Cauet S."/>
            <person name="Marande W."/>
            <person name="Chantry-Darmon C."/>
            <person name="Lopez-Roques C."/>
            <person name="Bouchez O."/>
            <person name="Berard A."/>
            <person name="Debelle F."/>
            <person name="Munos S."/>
            <person name="Bendahmane A."/>
            <person name="Berges H."/>
            <person name="Niebel A."/>
            <person name="Buitink J."/>
            <person name="Frugier F."/>
            <person name="Benhamed M."/>
            <person name="Crespi M."/>
            <person name="Gouzy J."/>
            <person name="Gamas P."/>
        </authorList>
    </citation>
    <scope>NUCLEOTIDE SEQUENCE [LARGE SCALE GENOMIC DNA]</scope>
    <source>
        <strain evidence="7">cv. Jemalong A17</strain>
    </source>
</reference>
<dbReference type="Proteomes" id="UP000002051">
    <property type="component" value="Chromosome 4"/>
</dbReference>
<name>G7JMR9_MEDTR</name>
<dbReference type="EnsemblPlants" id="AES91934">
    <property type="protein sequence ID" value="AES91934"/>
    <property type="gene ID" value="MTR_4g121590"/>
</dbReference>
<proteinExistence type="evidence at transcript level"/>
<protein>
    <submittedName>
        <fullName evidence="2">3-oxo-delta(4,5)-steroid 5-beta-reductase-like protein</fullName>
    </submittedName>
    <submittedName>
        <fullName evidence="3">Progesterone 5-beta-reductase 4</fullName>
    </submittedName>
    <submittedName>
        <fullName evidence="4">Putative oxidoreductase</fullName>
        <ecNumber evidence="4">1.3.-.-</ecNumber>
    </submittedName>
</protein>
<dbReference type="GO" id="GO:0016627">
    <property type="term" value="F:oxidoreductase activity, acting on the CH-CH group of donors"/>
    <property type="evidence" value="ECO:0007669"/>
    <property type="project" value="UniProtKB-ARBA"/>
</dbReference>
<dbReference type="PANTHER" id="PTHR32487:SF13">
    <property type="entry name" value="LOW QUALITY PROTEIN: IRIDOID SYNTHASE-LIKE"/>
    <property type="match status" value="1"/>
</dbReference>
<organism evidence="2 6">
    <name type="scientific">Medicago truncatula</name>
    <name type="common">Barrel medic</name>
    <name type="synonym">Medicago tribuloides</name>
    <dbReference type="NCBI Taxonomy" id="3880"/>
    <lineage>
        <taxon>Eukaryota</taxon>
        <taxon>Viridiplantae</taxon>
        <taxon>Streptophyta</taxon>
        <taxon>Embryophyta</taxon>
        <taxon>Tracheophyta</taxon>
        <taxon>Spermatophyta</taxon>
        <taxon>Magnoliopsida</taxon>
        <taxon>eudicotyledons</taxon>
        <taxon>Gunneridae</taxon>
        <taxon>Pentapetalae</taxon>
        <taxon>rosids</taxon>
        <taxon>fabids</taxon>
        <taxon>Fabales</taxon>
        <taxon>Fabaceae</taxon>
        <taxon>Papilionoideae</taxon>
        <taxon>50 kb inversion clade</taxon>
        <taxon>NPAAA clade</taxon>
        <taxon>Hologalegina</taxon>
        <taxon>IRL clade</taxon>
        <taxon>Trifolieae</taxon>
        <taxon>Medicago</taxon>
    </lineage>
</organism>
<evidence type="ECO:0000313" key="7">
    <source>
        <dbReference type="Proteomes" id="UP000265566"/>
    </source>
</evidence>
<dbReference type="PANTHER" id="PTHR32487">
    <property type="entry name" value="3-OXO-DELTA(4,5)-STEROID 5-BETA-REDUCTASE"/>
    <property type="match status" value="1"/>
</dbReference>
<dbReference type="PaxDb" id="3880-AES91934"/>
<reference evidence="5" key="4">
    <citation type="submission" date="2015-04" db="UniProtKB">
        <authorList>
            <consortium name="EnsemblPlants"/>
        </authorList>
    </citation>
    <scope>IDENTIFICATION</scope>
    <source>
        <strain evidence="5">cv. Jemalong A17</strain>
    </source>
</reference>
<evidence type="ECO:0000313" key="6">
    <source>
        <dbReference type="Proteomes" id="UP000002051"/>
    </source>
</evidence>
<evidence type="ECO:0000313" key="4">
    <source>
        <dbReference type="EMBL" id="RHN64347.1"/>
    </source>
</evidence>
<dbReference type="Proteomes" id="UP000265566">
    <property type="component" value="Chromosome 4"/>
</dbReference>
<dbReference type="SUPFAM" id="SSF51735">
    <property type="entry name" value="NAD(P)-binding Rossmann-fold domains"/>
    <property type="match status" value="1"/>
</dbReference>
<keyword evidence="6" id="KW-1185">Reference proteome</keyword>
<dbReference type="EMBL" id="CM001220">
    <property type="protein sequence ID" value="AES91934.1"/>
    <property type="molecule type" value="Genomic_DNA"/>
</dbReference>
<dbReference type="Pfam" id="PF22917">
    <property type="entry name" value="PRISE"/>
    <property type="match status" value="1"/>
</dbReference>
<dbReference type="EMBL" id="KJ873891">
    <property type="protein sequence ID" value="AIW09152.1"/>
    <property type="molecule type" value="mRNA"/>
</dbReference>
<evidence type="ECO:0000259" key="1">
    <source>
        <dbReference type="Pfam" id="PF22917"/>
    </source>
</evidence>
<reference evidence="4" key="6">
    <citation type="journal article" date="2018" name="Nat. Plants">
        <title>Whole-genome landscape of Medicago truncatula symbiotic genes.</title>
        <authorList>
            <person name="Pecrix Y."/>
            <person name="Gamas P."/>
            <person name="Carrere S."/>
        </authorList>
    </citation>
    <scope>NUCLEOTIDE SEQUENCE</scope>
    <source>
        <tissue evidence="4">Leaves</tissue>
    </source>
</reference>
<dbReference type="EC" id="1.3.-.-" evidence="4"/>
<dbReference type="EMBL" id="PSQE01000004">
    <property type="protein sequence ID" value="RHN64347.1"/>
    <property type="molecule type" value="Genomic_DNA"/>
</dbReference>
<sequence length="376" mass="42945">MAHQSPVALVVGVTGMAGLSLAKALKQPDCLGGPWKVYGAARHSPDEWFPSSILDSFITFDAVNSADTRAKLLPIANEVTHLFWVTFQLVADEEVKISVNKSMLLNVLTVLKSYPSSPLTHITVQTGTKHYLGPVHDPVQSTKLICHEPPFEENMPRLSYPNFYYALEDLVKSYAPSITYSIHRSSIIIGASPRSAYNMLMVLATYAAICRQVGLPFRFPGNRYTWEHFCDMTDARVLAKQHVWAAVTKKAKNQAFNCTNGDVFAWKSMWKVLCKTFAVKFVDLDEKEEFDLVQFMRDKGEVWDQIVEEYGLHKTKLEEIACFDALVPVFRFEFQLVSSMNKSKNYEFFEYAETFNSVKFWVMKLREMNLIPIYEH</sequence>
<dbReference type="Gene3D" id="3.40.50.720">
    <property type="entry name" value="NAD(P)-binding Rossmann-like Domain"/>
    <property type="match status" value="1"/>
</dbReference>
<reference evidence="3" key="3">
    <citation type="journal article" date="2014" name="Mol. Plant">
        <title>Iridoid Synthase Activity Is Common among the Plant Progesterone 5beta-Reductase Family.</title>
        <authorList>
            <person name="Munkert J."/>
            <person name="Pollier J."/>
            <person name="Miettinen K."/>
            <person name="Van Moerkercke A."/>
            <person name="Payne R."/>
            <person name="Muller-Uri F."/>
            <person name="Burlat V."/>
            <person name="O'Connor S.E."/>
            <person name="Memelink J."/>
            <person name="Kreis W."/>
            <person name="Goossens A."/>
        </authorList>
    </citation>
    <scope>NUCLEOTIDE SEQUENCE</scope>
</reference>
<dbReference type="AlphaFoldDB" id="G7JMR9"/>
<dbReference type="eggNOG" id="ENOG502QSTH">
    <property type="taxonomic scope" value="Eukaryota"/>
</dbReference>
<dbReference type="CDD" id="cd08948">
    <property type="entry name" value="5beta-POR_like_SDR_a"/>
    <property type="match status" value="1"/>
</dbReference>
<dbReference type="GO" id="GO:0006629">
    <property type="term" value="P:lipid metabolic process"/>
    <property type="evidence" value="ECO:0007669"/>
    <property type="project" value="UniProtKB-ARBA"/>
</dbReference>
<keyword evidence="4" id="KW-0560">Oxidoreductase</keyword>
<dbReference type="Gramene" id="rna27155">
    <property type="protein sequence ID" value="RHN64347.1"/>
    <property type="gene ID" value="gene27155"/>
</dbReference>
<dbReference type="HOGENOM" id="CLU_030125_0_1_1"/>
<dbReference type="OMA" id="FWITFQI"/>
<dbReference type="KEGG" id="mtr:11417727"/>
<evidence type="ECO:0000313" key="3">
    <source>
        <dbReference type="EMBL" id="AIW09152.1"/>
    </source>
</evidence>
<evidence type="ECO:0000313" key="5">
    <source>
        <dbReference type="EnsemblPlants" id="AES91934"/>
    </source>
</evidence>
<evidence type="ECO:0000313" key="2">
    <source>
        <dbReference type="EMBL" id="AES91934.1"/>
    </source>
</evidence>
<reference evidence="2 6" key="2">
    <citation type="journal article" date="2014" name="BMC Genomics">
        <title>An improved genome release (version Mt4.0) for the model legume Medicago truncatula.</title>
        <authorList>
            <person name="Tang H."/>
            <person name="Krishnakumar V."/>
            <person name="Bidwell S."/>
            <person name="Rosen B."/>
            <person name="Chan A."/>
            <person name="Zhou S."/>
            <person name="Gentzbittel L."/>
            <person name="Childs K.L."/>
            <person name="Yandell M."/>
            <person name="Gundlach H."/>
            <person name="Mayer K.F."/>
            <person name="Schwartz D.C."/>
            <person name="Town C.D."/>
        </authorList>
    </citation>
    <scope>GENOME REANNOTATION</scope>
    <source>
        <strain evidence="5 6">cv. Jemalong A17</strain>
    </source>
</reference>
<dbReference type="GO" id="GO:0016491">
    <property type="term" value="F:oxidoreductase activity"/>
    <property type="evidence" value="ECO:0000318"/>
    <property type="project" value="GO_Central"/>
</dbReference>
<dbReference type="OrthoDB" id="1731983at2759"/>
<feature type="domain" description="PRISE-like Rossmann-fold" evidence="1">
    <location>
        <begin position="74"/>
        <end position="359"/>
    </location>
</feature>
<dbReference type="InterPro" id="IPR036291">
    <property type="entry name" value="NAD(P)-bd_dom_sf"/>
</dbReference>